<comment type="caution">
    <text evidence="2">The sequence shown here is derived from an EMBL/GenBank/DDBJ whole genome shotgun (WGS) entry which is preliminary data.</text>
</comment>
<dbReference type="InterPro" id="IPR023296">
    <property type="entry name" value="Glyco_hydro_beta-prop_sf"/>
</dbReference>
<sequence length="578" mass="64358">MQRIRILITLVVMSVLHPNVVGAQSGPPAAARDSAAAFVTDQKEKVPVPDLRKSAKKRASSVERTRPAEWAGLVCGGRFMDLFEPMPDLGGMTSDTWGVEGVVPRDVNNGIEDPKWSYWGGNTLHVDGKYHLFVCRWPENDPRGHFAYPDSVIVHAVCDRPYGPFRVVREIGAGHNPTCYQTDNGPFVLYHTTGCYIADSIDGPWTASKLTYDSRDRPNTKSVNYLHNNTFAKREDGSFFMLNRKGQAWFSKDGISPFFRVTEGIVYPPAEGRYEDPVVWRDEVQYHLIVNDWQGRIAWYQRSKDGVNWTVEPGEAYQPGIAVHASGVKEDWYKYERIRILQDDHGRAIAANFAVIDFDKRGDLPNDSHSSKLIVLPLTVPRRLTVLGEKSVIGNTDSIRMRIHAESGFDPHSDVDVQSLRFGASDEVNFGRGCRAVKFEEGGDDLIVTFAGDSGFTSENFAGKLLGKTTAGELMFGWSRLPGVHYIEPILSARAPVFHDNTASVKIENFGQVASPVAKVTLLVRGNVIASETVPALDPFGEAIVRLQVARERPRRGDEVTVRIERNEVELSSFALPQ</sequence>
<dbReference type="SUPFAM" id="SSF75005">
    <property type="entry name" value="Arabinanase/levansucrase/invertase"/>
    <property type="match status" value="1"/>
</dbReference>
<evidence type="ECO:0000313" key="3">
    <source>
        <dbReference type="Proteomes" id="UP000536179"/>
    </source>
</evidence>
<feature type="signal peptide" evidence="1">
    <location>
        <begin position="1"/>
        <end position="23"/>
    </location>
</feature>
<dbReference type="Gene3D" id="2.115.10.20">
    <property type="entry name" value="Glycosyl hydrolase domain, family 43"/>
    <property type="match status" value="1"/>
</dbReference>
<evidence type="ECO:0008006" key="4">
    <source>
        <dbReference type="Google" id="ProtNLM"/>
    </source>
</evidence>
<evidence type="ECO:0000313" key="2">
    <source>
        <dbReference type="EMBL" id="MBB3209622.1"/>
    </source>
</evidence>
<evidence type="ECO:0000256" key="1">
    <source>
        <dbReference type="SAM" id="SignalP"/>
    </source>
</evidence>
<dbReference type="AlphaFoldDB" id="A0A7W5E4C3"/>
<organism evidence="2 3">
    <name type="scientific">Aporhodopirellula rubra</name>
    <dbReference type="NCBI Taxonomy" id="980271"/>
    <lineage>
        <taxon>Bacteria</taxon>
        <taxon>Pseudomonadati</taxon>
        <taxon>Planctomycetota</taxon>
        <taxon>Planctomycetia</taxon>
        <taxon>Pirellulales</taxon>
        <taxon>Pirellulaceae</taxon>
        <taxon>Aporhodopirellula</taxon>
    </lineage>
</organism>
<dbReference type="CDD" id="cd08994">
    <property type="entry name" value="GH43_62_32_68_117_130-like"/>
    <property type="match status" value="1"/>
</dbReference>
<name>A0A7W5E4C3_9BACT</name>
<proteinExistence type="predicted"/>
<keyword evidence="1" id="KW-0732">Signal</keyword>
<keyword evidence="3" id="KW-1185">Reference proteome</keyword>
<gene>
    <name evidence="2" type="ORF">FHS27_005462</name>
</gene>
<protein>
    <recommendedName>
        <fullName evidence="4">CARDB domain-containing protein</fullName>
    </recommendedName>
</protein>
<dbReference type="EMBL" id="JACHXU010000025">
    <property type="protein sequence ID" value="MBB3209622.1"/>
    <property type="molecule type" value="Genomic_DNA"/>
</dbReference>
<dbReference type="Proteomes" id="UP000536179">
    <property type="component" value="Unassembled WGS sequence"/>
</dbReference>
<feature type="chain" id="PRO_5030969578" description="CARDB domain-containing protein" evidence="1">
    <location>
        <begin position="24"/>
        <end position="578"/>
    </location>
</feature>
<reference evidence="2 3" key="1">
    <citation type="submission" date="2020-08" db="EMBL/GenBank/DDBJ databases">
        <title>Genomic Encyclopedia of Type Strains, Phase III (KMG-III): the genomes of soil and plant-associated and newly described type strains.</title>
        <authorList>
            <person name="Whitman W."/>
        </authorList>
    </citation>
    <scope>NUCLEOTIDE SEQUENCE [LARGE SCALE GENOMIC DNA]</scope>
    <source>
        <strain evidence="2 3">CECT 8075</strain>
    </source>
</reference>
<dbReference type="RefSeq" id="WP_184308375.1">
    <property type="nucleotide sequence ID" value="NZ_JACHXU010000025.1"/>
</dbReference>
<accession>A0A7W5E4C3</accession>